<dbReference type="EMBL" id="JAULSN010000005">
    <property type="protein sequence ID" value="KAK3370972.1"/>
    <property type="molecule type" value="Genomic_DNA"/>
</dbReference>
<dbReference type="Proteomes" id="UP001287356">
    <property type="component" value="Unassembled WGS sequence"/>
</dbReference>
<keyword evidence="1" id="KW-0472">Membrane</keyword>
<keyword evidence="3" id="KW-1185">Reference proteome</keyword>
<proteinExistence type="predicted"/>
<protein>
    <submittedName>
        <fullName evidence="2">Uncharacterized protein</fullName>
    </submittedName>
</protein>
<reference evidence="2" key="1">
    <citation type="journal article" date="2023" name="Mol. Phylogenet. Evol.">
        <title>Genome-scale phylogeny and comparative genomics of the fungal order Sordariales.</title>
        <authorList>
            <person name="Hensen N."/>
            <person name="Bonometti L."/>
            <person name="Westerberg I."/>
            <person name="Brannstrom I.O."/>
            <person name="Guillou S."/>
            <person name="Cros-Aarteil S."/>
            <person name="Calhoun S."/>
            <person name="Haridas S."/>
            <person name="Kuo A."/>
            <person name="Mondo S."/>
            <person name="Pangilinan J."/>
            <person name="Riley R."/>
            <person name="LaButti K."/>
            <person name="Andreopoulos B."/>
            <person name="Lipzen A."/>
            <person name="Chen C."/>
            <person name="Yan M."/>
            <person name="Daum C."/>
            <person name="Ng V."/>
            <person name="Clum A."/>
            <person name="Steindorff A."/>
            <person name="Ohm R.A."/>
            <person name="Martin F."/>
            <person name="Silar P."/>
            <person name="Natvig D.O."/>
            <person name="Lalanne C."/>
            <person name="Gautier V."/>
            <person name="Ament-Velasquez S.L."/>
            <person name="Kruys A."/>
            <person name="Hutchinson M.I."/>
            <person name="Powell A.J."/>
            <person name="Barry K."/>
            <person name="Miller A.N."/>
            <person name="Grigoriev I.V."/>
            <person name="Debuchy R."/>
            <person name="Gladieux P."/>
            <person name="Hiltunen Thoren M."/>
            <person name="Johannesson H."/>
        </authorList>
    </citation>
    <scope>NUCLEOTIDE SEQUENCE</scope>
    <source>
        <strain evidence="2">CBS 958.72</strain>
    </source>
</reference>
<accession>A0AAE0K7H1</accession>
<evidence type="ECO:0000313" key="2">
    <source>
        <dbReference type="EMBL" id="KAK3370972.1"/>
    </source>
</evidence>
<gene>
    <name evidence="2" type="ORF">B0T24DRAFT_303751</name>
</gene>
<feature type="transmembrane region" description="Helical" evidence="1">
    <location>
        <begin position="49"/>
        <end position="73"/>
    </location>
</feature>
<keyword evidence="1" id="KW-0812">Transmembrane</keyword>
<comment type="caution">
    <text evidence="2">The sequence shown here is derived from an EMBL/GenBank/DDBJ whole genome shotgun (WGS) entry which is preliminary data.</text>
</comment>
<evidence type="ECO:0000313" key="3">
    <source>
        <dbReference type="Proteomes" id="UP001287356"/>
    </source>
</evidence>
<reference evidence="2" key="2">
    <citation type="submission" date="2023-06" db="EMBL/GenBank/DDBJ databases">
        <authorList>
            <consortium name="Lawrence Berkeley National Laboratory"/>
            <person name="Haridas S."/>
            <person name="Hensen N."/>
            <person name="Bonometti L."/>
            <person name="Westerberg I."/>
            <person name="Brannstrom I.O."/>
            <person name="Guillou S."/>
            <person name="Cros-Aarteil S."/>
            <person name="Calhoun S."/>
            <person name="Kuo A."/>
            <person name="Mondo S."/>
            <person name="Pangilinan J."/>
            <person name="Riley R."/>
            <person name="Labutti K."/>
            <person name="Andreopoulos B."/>
            <person name="Lipzen A."/>
            <person name="Chen C."/>
            <person name="Yanf M."/>
            <person name="Daum C."/>
            <person name="Ng V."/>
            <person name="Clum A."/>
            <person name="Steindorff A."/>
            <person name="Ohm R."/>
            <person name="Martin F."/>
            <person name="Silar P."/>
            <person name="Natvig D."/>
            <person name="Lalanne C."/>
            <person name="Gautier V."/>
            <person name="Ament-Velasquez S.L."/>
            <person name="Kruys A."/>
            <person name="Hutchinson M.I."/>
            <person name="Powell A.J."/>
            <person name="Barry K."/>
            <person name="Miller A.N."/>
            <person name="Grigoriev I.V."/>
            <person name="Debuchy R."/>
            <person name="Gladieux P."/>
            <person name="Thoren M.H."/>
            <person name="Johannesson H."/>
        </authorList>
    </citation>
    <scope>NUCLEOTIDE SEQUENCE</scope>
    <source>
        <strain evidence="2">CBS 958.72</strain>
    </source>
</reference>
<sequence>MLFRRETTKIAAFCSIFFCFVNHSYFSSLFTSNVAIAVVASETCLPRAFAVFLLQSQSPISASLYLVTCLIWFQAREKAG</sequence>
<evidence type="ECO:0000256" key="1">
    <source>
        <dbReference type="SAM" id="Phobius"/>
    </source>
</evidence>
<keyword evidence="1" id="KW-1133">Transmembrane helix</keyword>
<organism evidence="2 3">
    <name type="scientific">Lasiosphaeria ovina</name>
    <dbReference type="NCBI Taxonomy" id="92902"/>
    <lineage>
        <taxon>Eukaryota</taxon>
        <taxon>Fungi</taxon>
        <taxon>Dikarya</taxon>
        <taxon>Ascomycota</taxon>
        <taxon>Pezizomycotina</taxon>
        <taxon>Sordariomycetes</taxon>
        <taxon>Sordariomycetidae</taxon>
        <taxon>Sordariales</taxon>
        <taxon>Lasiosphaeriaceae</taxon>
        <taxon>Lasiosphaeria</taxon>
    </lineage>
</organism>
<dbReference type="AlphaFoldDB" id="A0AAE0K7H1"/>
<name>A0AAE0K7H1_9PEZI</name>